<dbReference type="RefSeq" id="WP_077243787.1">
    <property type="nucleotide sequence ID" value="NZ_MUZR01000008.1"/>
</dbReference>
<keyword evidence="2 4" id="KW-0963">Cytoplasm</keyword>
<evidence type="ECO:0000256" key="4">
    <source>
        <dbReference type="HAMAP-Rule" id="MF_00695"/>
    </source>
</evidence>
<keyword evidence="1 4" id="KW-1003">Cell membrane</keyword>
<accession>A0A1V3A0P6</accession>
<dbReference type="HAMAP" id="MF_00695">
    <property type="entry name" value="HflD_protein"/>
    <property type="match status" value="1"/>
</dbReference>
<dbReference type="STRING" id="252474.B1A74_03625"/>
<organism evidence="5 6">
    <name type="scientific">Thioalkalivibrio halophilus</name>
    <dbReference type="NCBI Taxonomy" id="252474"/>
    <lineage>
        <taxon>Bacteria</taxon>
        <taxon>Pseudomonadati</taxon>
        <taxon>Pseudomonadota</taxon>
        <taxon>Gammaproteobacteria</taxon>
        <taxon>Chromatiales</taxon>
        <taxon>Ectothiorhodospiraceae</taxon>
        <taxon>Thioalkalivibrio</taxon>
    </lineage>
</organism>
<dbReference type="InterPro" id="IPR035932">
    <property type="entry name" value="HflD-like_sf"/>
</dbReference>
<dbReference type="NCBIfam" id="NF001246">
    <property type="entry name" value="PRK00218.1-2"/>
    <property type="match status" value="1"/>
</dbReference>
<comment type="subcellular location">
    <subcellularLocation>
        <location evidence="4">Cytoplasm</location>
    </subcellularLocation>
    <subcellularLocation>
        <location evidence="4">Cell membrane</location>
        <topology evidence="4">Peripheral membrane protein</topology>
        <orientation evidence="4">Cytoplasmic side</orientation>
    </subcellularLocation>
</comment>
<dbReference type="EMBL" id="MUZR01000008">
    <property type="protein sequence ID" value="OOC10924.1"/>
    <property type="molecule type" value="Genomic_DNA"/>
</dbReference>
<dbReference type="PANTHER" id="PTHR38100">
    <property type="entry name" value="HIGH FREQUENCY LYSOGENIZATION PROTEIN HFLD"/>
    <property type="match status" value="1"/>
</dbReference>
<keyword evidence="3 4" id="KW-0472">Membrane</keyword>
<evidence type="ECO:0000256" key="1">
    <source>
        <dbReference type="ARBA" id="ARBA00022475"/>
    </source>
</evidence>
<dbReference type="Proteomes" id="UP000189177">
    <property type="component" value="Unassembled WGS sequence"/>
</dbReference>
<protein>
    <recommendedName>
        <fullName evidence="4">High frequency lysogenization protein HflD homolog</fullName>
    </recommendedName>
</protein>
<reference evidence="5 6" key="1">
    <citation type="submission" date="2017-02" db="EMBL/GenBank/DDBJ databases">
        <title>Genomic diversity within the haloalkaliphilic genus Thioalkalivibrio.</title>
        <authorList>
            <person name="Ahn A.-C."/>
            <person name="Meier-Kolthoff J."/>
            <person name="Overmars L."/>
            <person name="Richter M."/>
            <person name="Woyke T."/>
            <person name="Sorokin D.Y."/>
            <person name="Muyzer G."/>
        </authorList>
    </citation>
    <scope>NUCLEOTIDE SEQUENCE [LARGE SCALE GENOMIC DNA]</scope>
    <source>
        <strain evidence="5 6">HL17</strain>
    </source>
</reference>
<sequence>MERSDHNRTLALAAIFQAASLVKDLAWRGSCDEYELEVLIGSLFAFDSTTPEEIYRGEVSLRTGLERVRTQLESGGKPPDMEITRYAVGLIFLERKLQKRGDMMQQLADGLQGAQRQVDYFTLAHESVISRLGEIYKETISELGPRIIVQGEQNNLSNPDTAARIRALLLAGIRGAVLWRQAGGSRWKLLFGRKRLMNEAGHILQRLNT</sequence>
<dbReference type="InterPro" id="IPR007451">
    <property type="entry name" value="HflD"/>
</dbReference>
<evidence type="ECO:0000313" key="5">
    <source>
        <dbReference type="EMBL" id="OOC10924.1"/>
    </source>
</evidence>
<dbReference type="AlphaFoldDB" id="A0A1V3A0P6"/>
<dbReference type="OrthoDB" id="9788031at2"/>
<dbReference type="GO" id="GO:0005886">
    <property type="term" value="C:plasma membrane"/>
    <property type="evidence" value="ECO:0007669"/>
    <property type="project" value="UniProtKB-SubCell"/>
</dbReference>
<name>A0A1V3A0P6_9GAMM</name>
<keyword evidence="6" id="KW-1185">Reference proteome</keyword>
<dbReference type="Gene3D" id="1.10.3890.10">
    <property type="entry name" value="HflD-like"/>
    <property type="match status" value="1"/>
</dbReference>
<evidence type="ECO:0000256" key="2">
    <source>
        <dbReference type="ARBA" id="ARBA00022490"/>
    </source>
</evidence>
<evidence type="ECO:0000313" key="6">
    <source>
        <dbReference type="Proteomes" id="UP000189177"/>
    </source>
</evidence>
<comment type="similarity">
    <text evidence="4">Belongs to the HflD family.</text>
</comment>
<dbReference type="GO" id="GO:0005737">
    <property type="term" value="C:cytoplasm"/>
    <property type="evidence" value="ECO:0007669"/>
    <property type="project" value="UniProtKB-SubCell"/>
</dbReference>
<proteinExistence type="inferred from homology"/>
<evidence type="ECO:0000256" key="3">
    <source>
        <dbReference type="ARBA" id="ARBA00023136"/>
    </source>
</evidence>
<gene>
    <name evidence="4" type="primary">hflD</name>
    <name evidence="5" type="ORF">B1A74_03625</name>
</gene>
<dbReference type="SUPFAM" id="SSF101322">
    <property type="entry name" value="YcfC-like"/>
    <property type="match status" value="1"/>
</dbReference>
<dbReference type="PANTHER" id="PTHR38100:SF1">
    <property type="entry name" value="HIGH FREQUENCY LYSOGENIZATION PROTEIN HFLD"/>
    <property type="match status" value="1"/>
</dbReference>
<comment type="caution">
    <text evidence="5">The sequence shown here is derived from an EMBL/GenBank/DDBJ whole genome shotgun (WGS) entry which is preliminary data.</text>
</comment>
<dbReference type="Pfam" id="PF04356">
    <property type="entry name" value="DUF489"/>
    <property type="match status" value="1"/>
</dbReference>